<keyword evidence="3" id="KW-1185">Reference proteome</keyword>
<dbReference type="GO" id="GO:0006355">
    <property type="term" value="P:regulation of DNA-templated transcription"/>
    <property type="evidence" value="ECO:0007669"/>
    <property type="project" value="TreeGrafter"/>
</dbReference>
<evidence type="ECO:0000256" key="1">
    <source>
        <dbReference type="PROSITE-ProRule" id="PRU00339"/>
    </source>
</evidence>
<evidence type="ECO:0000313" key="2">
    <source>
        <dbReference type="EMBL" id="AWN23961.1"/>
    </source>
</evidence>
<dbReference type="KEGG" id="dez:DKM44_12590"/>
<organism evidence="2 3">
    <name type="scientific">Deinococcus irradiatisoli</name>
    <dbReference type="NCBI Taxonomy" id="2202254"/>
    <lineage>
        <taxon>Bacteria</taxon>
        <taxon>Thermotogati</taxon>
        <taxon>Deinococcota</taxon>
        <taxon>Deinococci</taxon>
        <taxon>Deinococcales</taxon>
        <taxon>Deinococcaceae</taxon>
        <taxon>Deinococcus</taxon>
    </lineage>
</organism>
<dbReference type="PROSITE" id="PS50005">
    <property type="entry name" value="TPR"/>
    <property type="match status" value="1"/>
</dbReference>
<dbReference type="InterPro" id="IPR051677">
    <property type="entry name" value="AfsR-DnrI-RedD_regulator"/>
</dbReference>
<sequence>MSDIEAQFEAEQFQAVVTHLQGRARTAREALLLGISLLRLGRLDDAEVPLTRAAMLGDQEGRVELGNVLRLLGRYAEAAAHFELTAPDLTGELQLRAWRWWGVCEFKLGDTAAGLKRVERAWHGYLALGDEELSARVTVSLAQMYRQLGNPKRAKTLLTEALYLLPEGSFPGPRVSALRQLLELHLSAGEFSEARARLSEAKQALEGIDAPRISALLLGSEAELCRLVGDQGTYAAVLEQLFPLAEQLGDSELRLWTVSRLAEHYSLHGQHGRAAGALMGYGLMPEAWPAELWATAGVIERRRGDLLAAQASLSRAAGLFRQAGRVPELCRAQLHYAAACLRAGGQDAELKVVPALSEAVTQLLRLRQLTGFKPDFEELSELLHFALLEPDTAPLMEPLIDQLAHLNLIDFPRLTEDGAIRVTVKTLGQTAVFKDGLEISFTRTGCVPLLVYLALEPGRTRAQMQLDLWPDKEAATAGAYVRQCLKELRDKLGHELICAQGPHHAPQYHLGRWVEVEFDFVHFLEAVKAQEMARALALYRGPFLPQADACAWIEAQRETLLLSLTLELRAQIVQARNMEAYRRVVLLANQYLRIDPNDQEVLELRVEAARQVASPHELARYQAELKRYHYN</sequence>
<dbReference type="Proteomes" id="UP000245368">
    <property type="component" value="Chromosome"/>
</dbReference>
<reference evidence="2 3" key="1">
    <citation type="submission" date="2018-05" db="EMBL/GenBank/DDBJ databases">
        <title>Complete Genome Sequence of Deinococcus sp. strain 17bor-2.</title>
        <authorList>
            <person name="Srinivasan S."/>
        </authorList>
    </citation>
    <scope>NUCLEOTIDE SEQUENCE [LARGE SCALE GENOMIC DNA]</scope>
    <source>
        <strain evidence="2 3">17bor-2</strain>
    </source>
</reference>
<dbReference type="Gene3D" id="1.25.40.10">
    <property type="entry name" value="Tetratricopeptide repeat domain"/>
    <property type="match status" value="2"/>
</dbReference>
<name>A0A2Z3JK53_9DEIO</name>
<proteinExistence type="predicted"/>
<accession>A0A2Z3JK53</accession>
<dbReference type="InterPro" id="IPR036388">
    <property type="entry name" value="WH-like_DNA-bd_sf"/>
</dbReference>
<evidence type="ECO:0000313" key="3">
    <source>
        <dbReference type="Proteomes" id="UP000245368"/>
    </source>
</evidence>
<dbReference type="PANTHER" id="PTHR35807">
    <property type="entry name" value="TRANSCRIPTIONAL REGULATOR REDD-RELATED"/>
    <property type="match status" value="1"/>
</dbReference>
<dbReference type="InterPro" id="IPR011990">
    <property type="entry name" value="TPR-like_helical_dom_sf"/>
</dbReference>
<dbReference type="EMBL" id="CP029494">
    <property type="protein sequence ID" value="AWN23961.1"/>
    <property type="molecule type" value="Genomic_DNA"/>
</dbReference>
<dbReference type="AlphaFoldDB" id="A0A2Z3JK53"/>
<dbReference type="Gene3D" id="1.10.10.10">
    <property type="entry name" value="Winged helix-like DNA-binding domain superfamily/Winged helix DNA-binding domain"/>
    <property type="match status" value="1"/>
</dbReference>
<feature type="repeat" description="TPR" evidence="1">
    <location>
        <begin position="135"/>
        <end position="168"/>
    </location>
</feature>
<gene>
    <name evidence="2" type="ORF">DKM44_12590</name>
</gene>
<protein>
    <submittedName>
        <fullName evidence="2">SARP family transcriptional regulator</fullName>
    </submittedName>
</protein>
<keyword evidence="1" id="KW-0802">TPR repeat</keyword>
<dbReference type="Pfam" id="PF13181">
    <property type="entry name" value="TPR_8"/>
    <property type="match status" value="1"/>
</dbReference>
<dbReference type="PANTHER" id="PTHR35807:SF1">
    <property type="entry name" value="TRANSCRIPTIONAL REGULATOR REDD"/>
    <property type="match status" value="1"/>
</dbReference>
<dbReference type="GO" id="GO:0003677">
    <property type="term" value="F:DNA binding"/>
    <property type="evidence" value="ECO:0007669"/>
    <property type="project" value="TreeGrafter"/>
</dbReference>
<dbReference type="SUPFAM" id="SSF48452">
    <property type="entry name" value="TPR-like"/>
    <property type="match status" value="1"/>
</dbReference>
<dbReference type="OrthoDB" id="51888at2"/>
<dbReference type="RefSeq" id="WP_109827689.1">
    <property type="nucleotide sequence ID" value="NZ_CP029494.1"/>
</dbReference>
<dbReference type="InterPro" id="IPR019734">
    <property type="entry name" value="TPR_rpt"/>
</dbReference>